<gene>
    <name evidence="2" type="ORF">SKAU_G00211100</name>
</gene>
<evidence type="ECO:0000313" key="2">
    <source>
        <dbReference type="EMBL" id="KAJ8353543.1"/>
    </source>
</evidence>
<reference evidence="2" key="1">
    <citation type="journal article" date="2023" name="Science">
        <title>Genome structures resolve the early diversification of teleost fishes.</title>
        <authorList>
            <person name="Parey E."/>
            <person name="Louis A."/>
            <person name="Montfort J."/>
            <person name="Bouchez O."/>
            <person name="Roques C."/>
            <person name="Iampietro C."/>
            <person name="Lluch J."/>
            <person name="Castinel A."/>
            <person name="Donnadieu C."/>
            <person name="Desvignes T."/>
            <person name="Floi Bucao C."/>
            <person name="Jouanno E."/>
            <person name="Wen M."/>
            <person name="Mejri S."/>
            <person name="Dirks R."/>
            <person name="Jansen H."/>
            <person name="Henkel C."/>
            <person name="Chen W.J."/>
            <person name="Zahm M."/>
            <person name="Cabau C."/>
            <person name="Klopp C."/>
            <person name="Thompson A.W."/>
            <person name="Robinson-Rechavi M."/>
            <person name="Braasch I."/>
            <person name="Lecointre G."/>
            <person name="Bobe J."/>
            <person name="Postlethwait J.H."/>
            <person name="Berthelot C."/>
            <person name="Roest Crollius H."/>
            <person name="Guiguen Y."/>
        </authorList>
    </citation>
    <scope>NUCLEOTIDE SEQUENCE</scope>
    <source>
        <strain evidence="2">WJC10195</strain>
    </source>
</reference>
<evidence type="ECO:0000256" key="1">
    <source>
        <dbReference type="SAM" id="MobiDB-lite"/>
    </source>
</evidence>
<evidence type="ECO:0000313" key="3">
    <source>
        <dbReference type="Proteomes" id="UP001152622"/>
    </source>
</evidence>
<dbReference type="OrthoDB" id="10629998at2759"/>
<protein>
    <submittedName>
        <fullName evidence="2">Uncharacterized protein</fullName>
    </submittedName>
</protein>
<proteinExistence type="predicted"/>
<name>A0A9Q1F8X9_SYNKA</name>
<dbReference type="Proteomes" id="UP001152622">
    <property type="component" value="Chromosome 7"/>
</dbReference>
<sequence>MLWITRNDLTNEGLHGDLQEEHEMAEQYALLENVLSRHCKSMTDLTKEVSPQVSCSSSPCVRYTCGQRPWSSPILSSGDKVPLKVLADFRTVARELEEARKQLSALEKEGKDKESSNGACQGSGCG</sequence>
<dbReference type="EMBL" id="JAINUF010000007">
    <property type="protein sequence ID" value="KAJ8353543.1"/>
    <property type="molecule type" value="Genomic_DNA"/>
</dbReference>
<feature type="region of interest" description="Disordered" evidence="1">
    <location>
        <begin position="104"/>
        <end position="126"/>
    </location>
</feature>
<organism evidence="2 3">
    <name type="scientific">Synaphobranchus kaupii</name>
    <name type="common">Kaup's arrowtooth eel</name>
    <dbReference type="NCBI Taxonomy" id="118154"/>
    <lineage>
        <taxon>Eukaryota</taxon>
        <taxon>Metazoa</taxon>
        <taxon>Chordata</taxon>
        <taxon>Craniata</taxon>
        <taxon>Vertebrata</taxon>
        <taxon>Euteleostomi</taxon>
        <taxon>Actinopterygii</taxon>
        <taxon>Neopterygii</taxon>
        <taxon>Teleostei</taxon>
        <taxon>Anguilliformes</taxon>
        <taxon>Synaphobranchidae</taxon>
        <taxon>Synaphobranchus</taxon>
    </lineage>
</organism>
<feature type="compositionally biased region" description="Basic and acidic residues" evidence="1">
    <location>
        <begin position="104"/>
        <end position="115"/>
    </location>
</feature>
<accession>A0A9Q1F8X9</accession>
<keyword evidence="3" id="KW-1185">Reference proteome</keyword>
<comment type="caution">
    <text evidence="2">The sequence shown here is derived from an EMBL/GenBank/DDBJ whole genome shotgun (WGS) entry which is preliminary data.</text>
</comment>
<dbReference type="AlphaFoldDB" id="A0A9Q1F8X9"/>